<dbReference type="InterPro" id="IPR050773">
    <property type="entry name" value="CbxX/CfxQ_RuBisCO_ESX"/>
</dbReference>
<dbReference type="InterPro" id="IPR000641">
    <property type="entry name" value="CbxX/CfxQ"/>
</dbReference>
<evidence type="ECO:0000313" key="6">
    <source>
        <dbReference type="Proteomes" id="UP000594791"/>
    </source>
</evidence>
<keyword evidence="2" id="KW-0547">Nucleotide-binding</keyword>
<dbReference type="PRINTS" id="PR00819">
    <property type="entry name" value="CBXCFQXSUPER"/>
</dbReference>
<evidence type="ECO:0000256" key="2">
    <source>
        <dbReference type="ARBA" id="ARBA00022741"/>
    </source>
</evidence>
<dbReference type="InterPro" id="IPR041627">
    <property type="entry name" value="AAA_lid_6"/>
</dbReference>
<dbReference type="InterPro" id="IPR003593">
    <property type="entry name" value="AAA+_ATPase"/>
</dbReference>
<evidence type="ECO:0000256" key="3">
    <source>
        <dbReference type="ARBA" id="ARBA00022840"/>
    </source>
</evidence>
<keyword evidence="6" id="KW-1185">Reference proteome</keyword>
<dbReference type="EMBL" id="CP065739">
    <property type="protein sequence ID" value="QPR75332.1"/>
    <property type="molecule type" value="Genomic_DNA"/>
</dbReference>
<dbReference type="Pfam" id="PF17866">
    <property type="entry name" value="AAA_lid_6"/>
    <property type="match status" value="1"/>
</dbReference>
<sequence>MHMGIYETRQMLDSTISILESYRDLLNSYFENGEFTGFTDILSVLDDGGKEIFKYYWLHLQSMEFVTEEHVDHFNYLFDEDYTESMLHDMAMAITETVDIPDLIQGYLVQITNIDFLTFRRTGIELGEVSKAFIRAVEYIGTEFYWIAMNDNIKMIHDGRVEILESSMIAILEEFVVSGESVEGTTVKIGQVESIVQDYTFEELMEQLNRLIGMPQLKQDIQNIVNLIKIQQMRSSKGMKTVAMSRHLVFTGNPGTGKTTVARLLSQIYQKLGILNSGHLVEVDRAGLVAGYVGQTAIKTDEVIKKAIGGVLFIDEAYTLSNDDFGKEAIDTILKRMEDYREELIVIVAGYPDKMLSFIQSNPGLESRFNKYIQFDDYLPQELVQIFEMMCVEQNYCVDQKALDKVYTYAEKQFTNRNDNFSNARLMRNVFEQTITNQANRLVVAPIENITEDELSLITVEDVLV</sequence>
<dbReference type="SMART" id="SM00382">
    <property type="entry name" value="AAA"/>
    <property type="match status" value="1"/>
</dbReference>
<dbReference type="Gene3D" id="3.40.50.300">
    <property type="entry name" value="P-loop containing nucleotide triphosphate hydrolases"/>
    <property type="match status" value="1"/>
</dbReference>
<dbReference type="PANTHER" id="PTHR43392">
    <property type="entry name" value="AAA-TYPE ATPASE FAMILY PROTEIN / ANKYRIN REPEAT FAMILY PROTEIN"/>
    <property type="match status" value="1"/>
</dbReference>
<gene>
    <name evidence="5" type="ORF">I6G77_14425</name>
</gene>
<dbReference type="CDD" id="cd00009">
    <property type="entry name" value="AAA"/>
    <property type="match status" value="1"/>
</dbReference>
<dbReference type="InterPro" id="IPR027417">
    <property type="entry name" value="P-loop_NTPase"/>
</dbReference>
<reference evidence="5 6" key="1">
    <citation type="submission" date="2020-12" db="EMBL/GenBank/DDBJ databases">
        <title>FDA dAtabase for Regulatory Grade micrObial Sequences (FDA-ARGOS): Supporting development and validation of Infectious Disease Dx tests.</title>
        <authorList>
            <person name="Nelson B."/>
            <person name="Plummer A."/>
            <person name="Tallon L."/>
            <person name="Sadzewicz L."/>
            <person name="Zhao X."/>
            <person name="Boylan J."/>
            <person name="Ott S."/>
            <person name="Bowen H."/>
            <person name="Vavikolanu K."/>
            <person name="Mehta A."/>
            <person name="Aluvathingal J."/>
            <person name="Nadendla S."/>
            <person name="Myers T."/>
            <person name="Yan Y."/>
            <person name="Sichtig H."/>
        </authorList>
    </citation>
    <scope>NUCLEOTIDE SEQUENCE [LARGE SCALE GENOMIC DNA]</scope>
    <source>
        <strain evidence="5 6">FDAARGOS_920</strain>
    </source>
</reference>
<dbReference type="SUPFAM" id="SSF52540">
    <property type="entry name" value="P-loop containing nucleoside triphosphate hydrolases"/>
    <property type="match status" value="1"/>
</dbReference>
<dbReference type="InterPro" id="IPR003959">
    <property type="entry name" value="ATPase_AAA_core"/>
</dbReference>
<keyword evidence="3" id="KW-0067">ATP-binding</keyword>
<dbReference type="Gene3D" id="1.10.8.60">
    <property type="match status" value="1"/>
</dbReference>
<comment type="similarity">
    <text evidence="1">Belongs to the CbxX/CfxQ family.</text>
</comment>
<evidence type="ECO:0000313" key="5">
    <source>
        <dbReference type="EMBL" id="QPR75332.1"/>
    </source>
</evidence>
<organism evidence="5 6">
    <name type="scientific">Bacillus tropicus</name>
    <dbReference type="NCBI Taxonomy" id="2026188"/>
    <lineage>
        <taxon>Bacteria</taxon>
        <taxon>Bacillati</taxon>
        <taxon>Bacillota</taxon>
        <taxon>Bacilli</taxon>
        <taxon>Bacillales</taxon>
        <taxon>Bacillaceae</taxon>
        <taxon>Bacillus</taxon>
        <taxon>Bacillus cereus group</taxon>
    </lineage>
</organism>
<evidence type="ECO:0000259" key="4">
    <source>
        <dbReference type="SMART" id="SM00382"/>
    </source>
</evidence>
<dbReference type="PANTHER" id="PTHR43392:SF2">
    <property type="entry name" value="AAA-TYPE ATPASE FAMILY PROTEIN _ ANKYRIN REPEAT FAMILY PROTEIN"/>
    <property type="match status" value="1"/>
</dbReference>
<name>A0A7T2QAW3_9BACI</name>
<evidence type="ECO:0000256" key="1">
    <source>
        <dbReference type="ARBA" id="ARBA00010378"/>
    </source>
</evidence>
<accession>A0A7T2QAW3</accession>
<dbReference type="Pfam" id="PF00004">
    <property type="entry name" value="AAA"/>
    <property type="match status" value="1"/>
</dbReference>
<feature type="domain" description="AAA+ ATPase" evidence="4">
    <location>
        <begin position="244"/>
        <end position="379"/>
    </location>
</feature>
<proteinExistence type="inferred from homology"/>
<dbReference type="Proteomes" id="UP000594791">
    <property type="component" value="Chromosome"/>
</dbReference>
<protein>
    <submittedName>
        <fullName evidence="5">AAA family ATPase</fullName>
    </submittedName>
</protein>